<dbReference type="CDD" id="cd06170">
    <property type="entry name" value="LuxR_C_like"/>
    <property type="match status" value="1"/>
</dbReference>
<protein>
    <submittedName>
        <fullName evidence="3">Putative ATPase</fullName>
    </submittedName>
</protein>
<dbReference type="InterPro" id="IPR016032">
    <property type="entry name" value="Sig_transdc_resp-reg_C-effctor"/>
</dbReference>
<dbReference type="InterPro" id="IPR036388">
    <property type="entry name" value="WH-like_DNA-bd_sf"/>
</dbReference>
<feature type="region of interest" description="Disordered" evidence="1">
    <location>
        <begin position="674"/>
        <end position="698"/>
    </location>
</feature>
<dbReference type="AlphaFoldDB" id="A0A3E0HIJ5"/>
<evidence type="ECO:0000256" key="1">
    <source>
        <dbReference type="SAM" id="MobiDB-lite"/>
    </source>
</evidence>
<dbReference type="SMART" id="SM00421">
    <property type="entry name" value="HTH_LUXR"/>
    <property type="match status" value="1"/>
</dbReference>
<comment type="caution">
    <text evidence="3">The sequence shown here is derived from an EMBL/GenBank/DDBJ whole genome shotgun (WGS) entry which is preliminary data.</text>
</comment>
<evidence type="ECO:0000313" key="3">
    <source>
        <dbReference type="EMBL" id="REH46212.1"/>
    </source>
</evidence>
<gene>
    <name evidence="3" type="ORF">BCF44_107345</name>
</gene>
<dbReference type="Gene3D" id="1.10.10.10">
    <property type="entry name" value="Winged helix-like DNA-binding domain superfamily/Winged helix DNA-binding domain"/>
    <property type="match status" value="1"/>
</dbReference>
<dbReference type="RefSeq" id="WP_116176333.1">
    <property type="nucleotide sequence ID" value="NZ_QUNO01000007.1"/>
</dbReference>
<accession>A0A3E0HIJ5</accession>
<dbReference type="PANTHER" id="PTHR47691:SF3">
    <property type="entry name" value="HTH-TYPE TRANSCRIPTIONAL REGULATOR RV0890C-RELATED"/>
    <property type="match status" value="1"/>
</dbReference>
<sequence length="763" mass="83638">MGGSGSRGAACLPAETTSFVGRRHEVAEAKRILSVSRLLTLTGVGGVGKTRLAVRVAEQLLRAFADGVWLVSLAPLQDQALVPYAVADVLGIRDETDRDPLAVLVEHLREQQLLLVLDNCEHLLDACVRLVGTVLTQAVEVRVVATSRHRLCLLGEYLLEVQPLPVPKREELARGVAAAKRFPALELFANRAAAVVPGFAITAENLEAVARLCSRLDGLPLAIELAAVQMRILQVDQLVERLDDRYRLLAGGNRAALPRHQTLRSTVDWSYDLCTPREQLVWALLSVFAGSADLSAAEAVCAGEDVERVDVLDVVSELVDKSILVAVADGSSIRYRLLSSLRDYGLEKLNELGKAPTVRGRLRDYYLRLAEEYERQWFGPRQLEIIAHLRAEQDNLRAAFDFCLTTPGEARLGLKLVGTLWFYWSCCVLRFEVRHWLRNLALCEGVKPRGAPAKAQWASGVVSLIHSRSAAVLQADDRSGRPVPEQADPPVISLADIVSDRSDLMSFAVLGRVELACSLVFRSSPERAVQLCAEALAVCEAYGEQWARSYLLRTLAMAYWAMGEFDSATTHARDCLRLEYVVHSPQGLSRTLDVLAAIAIGQGAAERAAVLLGASDKIWHRISRGQSTAQQQTGRIRVSERRARKTLGDRGFERAFQRGLTLSTDEAVAYSLQERSEAPSRGAPQETTARAASSGLTPRERQVAELVAQGLTDKQIASALVIAQRTAEGHVQRILVKLGLTNRTQVAVWLTSTDPPGERPQPR</sequence>
<dbReference type="PRINTS" id="PR00038">
    <property type="entry name" value="HTHLUXR"/>
</dbReference>
<dbReference type="SUPFAM" id="SSF48452">
    <property type="entry name" value="TPR-like"/>
    <property type="match status" value="1"/>
</dbReference>
<feature type="compositionally biased region" description="Polar residues" evidence="1">
    <location>
        <begin position="685"/>
        <end position="696"/>
    </location>
</feature>
<evidence type="ECO:0000259" key="2">
    <source>
        <dbReference type="PROSITE" id="PS50043"/>
    </source>
</evidence>
<dbReference type="PRINTS" id="PR00364">
    <property type="entry name" value="DISEASERSIST"/>
</dbReference>
<reference evidence="3 4" key="1">
    <citation type="submission" date="2018-08" db="EMBL/GenBank/DDBJ databases">
        <title>Genomic Encyclopedia of Archaeal and Bacterial Type Strains, Phase II (KMG-II): from individual species to whole genera.</title>
        <authorList>
            <person name="Goeker M."/>
        </authorList>
    </citation>
    <scope>NUCLEOTIDE SEQUENCE [LARGE SCALE GENOMIC DNA]</scope>
    <source>
        <strain evidence="3 4">DSM 45791</strain>
    </source>
</reference>
<proteinExistence type="predicted"/>
<dbReference type="GO" id="GO:0006355">
    <property type="term" value="P:regulation of DNA-templated transcription"/>
    <property type="evidence" value="ECO:0007669"/>
    <property type="project" value="InterPro"/>
</dbReference>
<feature type="domain" description="HTH luxR-type" evidence="2">
    <location>
        <begin position="689"/>
        <end position="754"/>
    </location>
</feature>
<dbReference type="Gene3D" id="3.40.50.300">
    <property type="entry name" value="P-loop containing nucleotide triphosphate hydrolases"/>
    <property type="match status" value="1"/>
</dbReference>
<dbReference type="InterPro" id="IPR011990">
    <property type="entry name" value="TPR-like_helical_dom_sf"/>
</dbReference>
<dbReference type="SUPFAM" id="SSF52540">
    <property type="entry name" value="P-loop containing nucleoside triphosphate hydrolases"/>
    <property type="match status" value="1"/>
</dbReference>
<dbReference type="PANTHER" id="PTHR47691">
    <property type="entry name" value="REGULATOR-RELATED"/>
    <property type="match status" value="1"/>
</dbReference>
<organism evidence="3 4">
    <name type="scientific">Kutzneria buriramensis</name>
    <dbReference type="NCBI Taxonomy" id="1045776"/>
    <lineage>
        <taxon>Bacteria</taxon>
        <taxon>Bacillati</taxon>
        <taxon>Actinomycetota</taxon>
        <taxon>Actinomycetes</taxon>
        <taxon>Pseudonocardiales</taxon>
        <taxon>Pseudonocardiaceae</taxon>
        <taxon>Kutzneria</taxon>
    </lineage>
</organism>
<dbReference type="InterPro" id="IPR000792">
    <property type="entry name" value="Tscrpt_reg_LuxR_C"/>
</dbReference>
<dbReference type="EMBL" id="QUNO01000007">
    <property type="protein sequence ID" value="REH46212.1"/>
    <property type="molecule type" value="Genomic_DNA"/>
</dbReference>
<dbReference type="Pfam" id="PF00196">
    <property type="entry name" value="GerE"/>
    <property type="match status" value="1"/>
</dbReference>
<dbReference type="OrthoDB" id="9812579at2"/>
<dbReference type="InterPro" id="IPR027417">
    <property type="entry name" value="P-loop_NTPase"/>
</dbReference>
<dbReference type="GO" id="GO:0003677">
    <property type="term" value="F:DNA binding"/>
    <property type="evidence" value="ECO:0007669"/>
    <property type="project" value="InterPro"/>
</dbReference>
<keyword evidence="4" id="KW-1185">Reference proteome</keyword>
<evidence type="ECO:0000313" key="4">
    <source>
        <dbReference type="Proteomes" id="UP000256269"/>
    </source>
</evidence>
<name>A0A3E0HIJ5_9PSEU</name>
<dbReference type="Proteomes" id="UP000256269">
    <property type="component" value="Unassembled WGS sequence"/>
</dbReference>
<dbReference type="PROSITE" id="PS50043">
    <property type="entry name" value="HTH_LUXR_2"/>
    <property type="match status" value="1"/>
</dbReference>
<dbReference type="Gene3D" id="1.25.40.10">
    <property type="entry name" value="Tetratricopeptide repeat domain"/>
    <property type="match status" value="1"/>
</dbReference>
<dbReference type="SUPFAM" id="SSF46894">
    <property type="entry name" value="C-terminal effector domain of the bipartite response regulators"/>
    <property type="match status" value="1"/>
</dbReference>